<comment type="catalytic activity">
    <reaction evidence="5">
        <text>L-glutamyl-[protein] + L-glutamate + ATP = gamma-L-glutamyl-L-glutamyl-[protein] + ADP + phosphate + H(+)</text>
        <dbReference type="Rhea" id="RHEA:60144"/>
        <dbReference type="Rhea" id="RHEA-COMP:10208"/>
        <dbReference type="Rhea" id="RHEA-COMP:15517"/>
        <dbReference type="ChEBI" id="CHEBI:15378"/>
        <dbReference type="ChEBI" id="CHEBI:29973"/>
        <dbReference type="ChEBI" id="CHEBI:29985"/>
        <dbReference type="ChEBI" id="CHEBI:30616"/>
        <dbReference type="ChEBI" id="CHEBI:43474"/>
        <dbReference type="ChEBI" id="CHEBI:143622"/>
        <dbReference type="ChEBI" id="CHEBI:456216"/>
    </reaction>
    <physiologicalReaction direction="left-to-right" evidence="5">
        <dbReference type="Rhea" id="RHEA:60145"/>
    </physiologicalReaction>
</comment>
<feature type="region of interest" description="Disordered" evidence="6">
    <location>
        <begin position="163"/>
        <end position="187"/>
    </location>
</feature>
<feature type="compositionally biased region" description="Basic residues" evidence="6">
    <location>
        <begin position="77"/>
        <end position="87"/>
    </location>
</feature>
<keyword evidence="8" id="KW-1185">Reference proteome</keyword>
<keyword evidence="3" id="KW-0067">ATP-binding</keyword>
<keyword evidence="2" id="KW-0547">Nucleotide-binding</keyword>
<dbReference type="SUPFAM" id="SSF56059">
    <property type="entry name" value="Glutathione synthetase ATP-binding domain-like"/>
    <property type="match status" value="1"/>
</dbReference>
<feature type="compositionally biased region" description="Basic and acidic residues" evidence="6">
    <location>
        <begin position="475"/>
        <end position="494"/>
    </location>
</feature>
<evidence type="ECO:0000256" key="5">
    <source>
        <dbReference type="ARBA" id="ARBA00049274"/>
    </source>
</evidence>
<feature type="compositionally biased region" description="Low complexity" evidence="6">
    <location>
        <begin position="379"/>
        <end position="394"/>
    </location>
</feature>
<dbReference type="Proteomes" id="UP001363151">
    <property type="component" value="Unassembled WGS sequence"/>
</dbReference>
<proteinExistence type="predicted"/>
<feature type="region of interest" description="Disordered" evidence="6">
    <location>
        <begin position="64"/>
        <end position="87"/>
    </location>
</feature>
<evidence type="ECO:0000256" key="1">
    <source>
        <dbReference type="ARBA" id="ARBA00022598"/>
    </source>
</evidence>
<feature type="region of interest" description="Disordered" evidence="6">
    <location>
        <begin position="354"/>
        <end position="420"/>
    </location>
</feature>
<evidence type="ECO:0000256" key="3">
    <source>
        <dbReference type="ARBA" id="ARBA00022840"/>
    </source>
</evidence>
<evidence type="ECO:0000313" key="8">
    <source>
        <dbReference type="Proteomes" id="UP001363151"/>
    </source>
</evidence>
<accession>A0ABR1G251</accession>
<keyword evidence="1" id="KW-0436">Ligase</keyword>
<dbReference type="Pfam" id="PF03133">
    <property type="entry name" value="TTL"/>
    <property type="match status" value="1"/>
</dbReference>
<sequence>MEYLGSLLGMGDKAAEDKGRERKVSIPTQLAWCARVVDEAPGPGDLRDAEPRYQRVNHFPGSCRPRRPAAAASASCRRARRERARPKDKKLVAQRYLDAPFVAINGRKFDLRMYCLVTSLDPLVAYVHAEGLVRFSTHQYTMRNLRCRYVHLTNYSVNKKSRRYVEADDEPVGDDLDDDDDDDDDEPPPVRALIVKTLIAAESEMTPASYRACGASVRPPGAPVPGKRPCFELFGFDILLDADLKPWIIEVNISPSLMGNSALDRHIKGRLMADVFHTTGFEPYSPARVKRDRKAARARALDKSRHSDKSDKAGAKGNQDAWRRSGRPDDIALDKLSGEDWDLVCHAEDELGARRRAASRAPCPARRARPRTPRPPAPRVATSRTGPARAPRATAKSEAAASYRRDRAPRPSQKSSDADHFRIVDDFSWQQLEDFSWQNLFDGAADDGDPGEEGAKFSQSQKVPAAEQPPRRRNRPDSADRARAPRRSSNRDAGPRQSVANAAAGKPPRW</sequence>
<comment type="caution">
    <text evidence="7">The sequence shown here is derived from an EMBL/GenBank/DDBJ whole genome shotgun (WGS) entry which is preliminary data.</text>
</comment>
<feature type="compositionally biased region" description="Acidic residues" evidence="6">
    <location>
        <begin position="167"/>
        <end position="187"/>
    </location>
</feature>
<dbReference type="EMBL" id="JBBJCI010000142">
    <property type="protein sequence ID" value="KAK7242508.1"/>
    <property type="molecule type" value="Genomic_DNA"/>
</dbReference>
<dbReference type="PANTHER" id="PTHR12241:SF145">
    <property type="entry name" value="TUBULIN POLYGLUTAMYLASE TTLL5"/>
    <property type="match status" value="1"/>
</dbReference>
<dbReference type="PROSITE" id="PS51221">
    <property type="entry name" value="TTL"/>
    <property type="match status" value="1"/>
</dbReference>
<evidence type="ECO:0000313" key="7">
    <source>
        <dbReference type="EMBL" id="KAK7242508.1"/>
    </source>
</evidence>
<feature type="compositionally biased region" description="Basic residues" evidence="6">
    <location>
        <begin position="288"/>
        <end position="297"/>
    </location>
</feature>
<protein>
    <recommendedName>
        <fullName evidence="4">Tubulin--tyrosine ligase-like protein 5</fullName>
    </recommendedName>
</protein>
<feature type="region of interest" description="Disordered" evidence="6">
    <location>
        <begin position="440"/>
        <end position="510"/>
    </location>
</feature>
<feature type="region of interest" description="Disordered" evidence="6">
    <location>
        <begin position="287"/>
        <end position="328"/>
    </location>
</feature>
<dbReference type="Gene3D" id="3.30.470.20">
    <property type="entry name" value="ATP-grasp fold, B domain"/>
    <property type="match status" value="1"/>
</dbReference>
<evidence type="ECO:0000256" key="2">
    <source>
        <dbReference type="ARBA" id="ARBA00022741"/>
    </source>
</evidence>
<evidence type="ECO:0000256" key="6">
    <source>
        <dbReference type="SAM" id="MobiDB-lite"/>
    </source>
</evidence>
<dbReference type="InterPro" id="IPR004344">
    <property type="entry name" value="TTL/TTLL_fam"/>
</dbReference>
<gene>
    <name evidence="7" type="primary">TTLL5</name>
    <name evidence="7" type="ORF">SO694_00017246</name>
</gene>
<dbReference type="PANTHER" id="PTHR12241">
    <property type="entry name" value="TUBULIN POLYGLUTAMYLASE"/>
    <property type="match status" value="1"/>
</dbReference>
<name>A0ABR1G251_AURAN</name>
<reference evidence="7 8" key="1">
    <citation type="submission" date="2024-03" db="EMBL/GenBank/DDBJ databases">
        <title>Aureococcus anophagefferens CCMP1851 and Kratosvirus quantuckense: Draft genome of a second virus-susceptible host strain in the model system.</title>
        <authorList>
            <person name="Chase E."/>
            <person name="Truchon A.R."/>
            <person name="Schepens W."/>
            <person name="Wilhelm S.W."/>
        </authorList>
    </citation>
    <scope>NUCLEOTIDE SEQUENCE [LARGE SCALE GENOMIC DNA]</scope>
    <source>
        <strain evidence="7 8">CCMP1851</strain>
    </source>
</reference>
<feature type="compositionally biased region" description="Basic and acidic residues" evidence="6">
    <location>
        <begin position="299"/>
        <end position="314"/>
    </location>
</feature>
<evidence type="ECO:0000256" key="4">
    <source>
        <dbReference type="ARBA" id="ARBA00041448"/>
    </source>
</evidence>
<organism evidence="7 8">
    <name type="scientific">Aureococcus anophagefferens</name>
    <name type="common">Harmful bloom alga</name>
    <dbReference type="NCBI Taxonomy" id="44056"/>
    <lineage>
        <taxon>Eukaryota</taxon>
        <taxon>Sar</taxon>
        <taxon>Stramenopiles</taxon>
        <taxon>Ochrophyta</taxon>
        <taxon>Pelagophyceae</taxon>
        <taxon>Pelagomonadales</taxon>
        <taxon>Pelagomonadaceae</taxon>
        <taxon>Aureococcus</taxon>
    </lineage>
</organism>